<comment type="caution">
    <text evidence="2">The sequence shown here is derived from an EMBL/GenBank/DDBJ whole genome shotgun (WGS) entry which is preliminary data.</text>
</comment>
<feature type="compositionally biased region" description="Gly residues" evidence="1">
    <location>
        <begin position="39"/>
        <end position="52"/>
    </location>
</feature>
<feature type="compositionally biased region" description="Low complexity" evidence="1">
    <location>
        <begin position="191"/>
        <end position="201"/>
    </location>
</feature>
<dbReference type="Proteomes" id="UP000812966">
    <property type="component" value="Unassembled WGS sequence"/>
</dbReference>
<feature type="compositionally biased region" description="Basic and acidic residues" evidence="1">
    <location>
        <begin position="228"/>
        <end position="258"/>
    </location>
</feature>
<gene>
    <name evidence="2" type="ORF">FFLO_00249</name>
</gene>
<feature type="compositionally biased region" description="Basic and acidic residues" evidence="1">
    <location>
        <begin position="373"/>
        <end position="388"/>
    </location>
</feature>
<feature type="compositionally biased region" description="Low complexity" evidence="1">
    <location>
        <begin position="112"/>
        <end position="124"/>
    </location>
</feature>
<evidence type="ECO:0000313" key="2">
    <source>
        <dbReference type="EMBL" id="KAG7575430.1"/>
    </source>
</evidence>
<organism evidence="2 3">
    <name type="scientific">Filobasidium floriforme</name>
    <dbReference type="NCBI Taxonomy" id="5210"/>
    <lineage>
        <taxon>Eukaryota</taxon>
        <taxon>Fungi</taxon>
        <taxon>Dikarya</taxon>
        <taxon>Basidiomycota</taxon>
        <taxon>Agaricomycotina</taxon>
        <taxon>Tremellomycetes</taxon>
        <taxon>Filobasidiales</taxon>
        <taxon>Filobasidiaceae</taxon>
        <taxon>Filobasidium</taxon>
    </lineage>
</organism>
<feature type="compositionally biased region" description="Low complexity" evidence="1">
    <location>
        <begin position="299"/>
        <end position="308"/>
    </location>
</feature>
<keyword evidence="3" id="KW-1185">Reference proteome</keyword>
<protein>
    <submittedName>
        <fullName evidence="2">Uncharacterized protein</fullName>
    </submittedName>
</protein>
<feature type="compositionally biased region" description="Polar residues" evidence="1">
    <location>
        <begin position="74"/>
        <end position="90"/>
    </location>
</feature>
<evidence type="ECO:0000256" key="1">
    <source>
        <dbReference type="SAM" id="MobiDB-lite"/>
    </source>
</evidence>
<feature type="compositionally biased region" description="Polar residues" evidence="1">
    <location>
        <begin position="349"/>
        <end position="359"/>
    </location>
</feature>
<feature type="compositionally biased region" description="Low complexity" evidence="1">
    <location>
        <begin position="360"/>
        <end position="369"/>
    </location>
</feature>
<feature type="compositionally biased region" description="Polar residues" evidence="1">
    <location>
        <begin position="268"/>
        <end position="281"/>
    </location>
</feature>
<reference evidence="2" key="1">
    <citation type="submission" date="2020-04" db="EMBL/GenBank/DDBJ databases">
        <title>Analysis of mating type loci in Filobasidium floriforme.</title>
        <authorList>
            <person name="Nowrousian M."/>
        </authorList>
    </citation>
    <scope>NUCLEOTIDE SEQUENCE</scope>
    <source>
        <strain evidence="2">CBS 6242</strain>
    </source>
</reference>
<feature type="region of interest" description="Disordered" evidence="1">
    <location>
        <begin position="35"/>
        <end position="158"/>
    </location>
</feature>
<dbReference type="AlphaFoldDB" id="A0A8K0JRQ7"/>
<dbReference type="EMBL" id="JABELV010000003">
    <property type="protein sequence ID" value="KAG7575430.1"/>
    <property type="molecule type" value="Genomic_DNA"/>
</dbReference>
<evidence type="ECO:0000313" key="3">
    <source>
        <dbReference type="Proteomes" id="UP000812966"/>
    </source>
</evidence>
<feature type="region of interest" description="Disordered" evidence="1">
    <location>
        <begin position="340"/>
        <end position="388"/>
    </location>
</feature>
<feature type="region of interest" description="Disordered" evidence="1">
    <location>
        <begin position="185"/>
        <end position="205"/>
    </location>
</feature>
<name>A0A8K0JRQ7_9TREE</name>
<feature type="compositionally biased region" description="Polar residues" evidence="1">
    <location>
        <begin position="132"/>
        <end position="152"/>
    </location>
</feature>
<sequence length="475" mass="51003">MTPLLDSQGFWEINKKTVVDCLVAADRRFNRGAVSKGEVTGGLGNVNGGGSGKSAKDGGNAAANVGSGRKRFRSNSGSDLRTREAQLTSDFHNRDERQDSGRVTPATSIINGGSSSGLSRFLSRSNRDRDQSQMGTRSKVSIDSSRPLSIIQNPPVPASPRLNLNVVGAEEQKPKKLGFLRRMTRSGRQESNSANNALNSAPMGEAQDEVLTTKTLTSIFGTSSSKIRSKEKSQRRSGKSRDEELQVRSVDRTIRPKDALASADDDVNVSTDVTRSNTTATAVHPRALHGLKTDLPTASMASGPSSSSKLREQQVQEVLLAYISKRMTSWDLKKELVADPADDGEGLTASGSERGSTILRSGSRLGTSRRPSRGSENERSDGKNSKKGMMELEALNAKLAQIEFEVRNPSRPPTKRHGDADRCACLANPVDDPELRSTFSSSHPVGAAQGPLPHGLLLLSSARQATQRARSRVSS</sequence>
<accession>A0A8K0JRQ7</accession>
<feature type="region of interest" description="Disordered" evidence="1">
    <location>
        <begin position="222"/>
        <end position="312"/>
    </location>
</feature>
<feature type="compositionally biased region" description="Basic and acidic residues" evidence="1">
    <location>
        <begin position="91"/>
        <end position="100"/>
    </location>
</feature>
<proteinExistence type="predicted"/>